<gene>
    <name evidence="5" type="ORF">I568_01683</name>
</gene>
<keyword evidence="3" id="KW-0067">ATP-binding</keyword>
<reference evidence="5 6" key="1">
    <citation type="submission" date="2013-03" db="EMBL/GenBank/DDBJ databases">
        <title>The Genome Sequence of Enterococcus columbae ATCC_51263 (PacBio/Illumina hybrid assembly).</title>
        <authorList>
            <consortium name="The Broad Institute Genomics Platform"/>
            <consortium name="The Broad Institute Genome Sequencing Center for Infectious Disease"/>
            <person name="Earl A."/>
            <person name="Russ C."/>
            <person name="Gilmore M."/>
            <person name="Surin D."/>
            <person name="Walker B."/>
            <person name="Young S."/>
            <person name="Zeng Q."/>
            <person name="Gargeya S."/>
            <person name="Fitzgerald M."/>
            <person name="Haas B."/>
            <person name="Abouelleil A."/>
            <person name="Allen A.W."/>
            <person name="Alvarado L."/>
            <person name="Arachchi H.M."/>
            <person name="Berlin A.M."/>
            <person name="Chapman S.B."/>
            <person name="Gainer-Dewar J."/>
            <person name="Goldberg J."/>
            <person name="Griggs A."/>
            <person name="Gujja S."/>
            <person name="Hansen M."/>
            <person name="Howarth C."/>
            <person name="Imamovic A."/>
            <person name="Ireland A."/>
            <person name="Larimer J."/>
            <person name="McCowan C."/>
            <person name="Murphy C."/>
            <person name="Pearson M."/>
            <person name="Poon T.W."/>
            <person name="Priest M."/>
            <person name="Roberts A."/>
            <person name="Saif S."/>
            <person name="Shea T."/>
            <person name="Sisk P."/>
            <person name="Sykes S."/>
            <person name="Wortman J."/>
            <person name="Nusbaum C."/>
            <person name="Birren B."/>
        </authorList>
    </citation>
    <scope>NUCLEOTIDE SEQUENCE [LARGE SCALE GENOMIC DNA]</scope>
    <source>
        <strain evidence="5 6">ATCC 51263</strain>
    </source>
</reference>
<dbReference type="Gene3D" id="3.40.50.300">
    <property type="entry name" value="P-loop containing nucleotide triphosphate hydrolases"/>
    <property type="match status" value="1"/>
</dbReference>
<evidence type="ECO:0000313" key="5">
    <source>
        <dbReference type="EMBL" id="EOW80506.1"/>
    </source>
</evidence>
<feature type="domain" description="ABC transporter" evidence="4">
    <location>
        <begin position="3"/>
        <end position="211"/>
    </location>
</feature>
<dbReference type="PANTHER" id="PTHR42939:SF1">
    <property type="entry name" value="ABC TRANSPORTER ATP-BINDING PROTEIN ALBC-RELATED"/>
    <property type="match status" value="1"/>
</dbReference>
<dbReference type="InterPro" id="IPR003593">
    <property type="entry name" value="AAA+_ATPase"/>
</dbReference>
<dbReference type="GO" id="GO:0016887">
    <property type="term" value="F:ATP hydrolysis activity"/>
    <property type="evidence" value="ECO:0007669"/>
    <property type="project" value="InterPro"/>
</dbReference>
<protein>
    <recommendedName>
        <fullName evidence="4">ABC transporter domain-containing protein</fullName>
    </recommendedName>
</protein>
<dbReference type="eggNOG" id="COG1131">
    <property type="taxonomic scope" value="Bacteria"/>
</dbReference>
<dbReference type="SMART" id="SM00382">
    <property type="entry name" value="AAA"/>
    <property type="match status" value="1"/>
</dbReference>
<evidence type="ECO:0000259" key="4">
    <source>
        <dbReference type="PROSITE" id="PS50893"/>
    </source>
</evidence>
<dbReference type="OrthoDB" id="9804819at2"/>
<dbReference type="InterPro" id="IPR017871">
    <property type="entry name" value="ABC_transporter-like_CS"/>
</dbReference>
<dbReference type="RefSeq" id="WP_016183205.1">
    <property type="nucleotide sequence ID" value="NZ_JXKI01000001.1"/>
</dbReference>
<name>S0KAR9_9ENTE</name>
<keyword evidence="2" id="KW-0547">Nucleotide-binding</keyword>
<dbReference type="InterPro" id="IPR051782">
    <property type="entry name" value="ABC_Transporter_VariousFunc"/>
</dbReference>
<evidence type="ECO:0000256" key="1">
    <source>
        <dbReference type="ARBA" id="ARBA00022448"/>
    </source>
</evidence>
<evidence type="ECO:0000256" key="3">
    <source>
        <dbReference type="ARBA" id="ARBA00022840"/>
    </source>
</evidence>
<sequence length="211" mass="24021">MYIEIRNINKRIKRKDVLKNISLQYEKGTVNGLIGANGSGKTMLFRAVCGLIKLDSGEIKINNQLVRFNEKLPVSTGLILEHPGFLSNETAMENLKYLADLNNNYDEKYICYLLDKFGILANKDQKVKTFSLGMRQKLGIIQSIMEHQELVILDEPTNGLDKRSVAQFIEIVQELKEQGTTFFMASHNEYEIKELCDTITEIEAGQIVKNT</sequence>
<comment type="caution">
    <text evidence="5">The sequence shown here is derived from an EMBL/GenBank/DDBJ whole genome shotgun (WGS) entry which is preliminary data.</text>
</comment>
<organism evidence="5 6">
    <name type="scientific">Enterococcus columbae DSM 7374 = ATCC 51263</name>
    <dbReference type="NCBI Taxonomy" id="1121865"/>
    <lineage>
        <taxon>Bacteria</taxon>
        <taxon>Bacillati</taxon>
        <taxon>Bacillota</taxon>
        <taxon>Bacilli</taxon>
        <taxon>Lactobacillales</taxon>
        <taxon>Enterococcaceae</taxon>
        <taxon>Enterococcus</taxon>
    </lineage>
</organism>
<dbReference type="Pfam" id="PF00005">
    <property type="entry name" value="ABC_tran"/>
    <property type="match status" value="1"/>
</dbReference>
<dbReference type="GO" id="GO:0005524">
    <property type="term" value="F:ATP binding"/>
    <property type="evidence" value="ECO:0007669"/>
    <property type="project" value="UniProtKB-KW"/>
</dbReference>
<dbReference type="PATRIC" id="fig|1121865.3.peg.1033"/>
<dbReference type="STRING" id="1121865.OMW_01063"/>
<dbReference type="EMBL" id="ASWJ01000008">
    <property type="protein sequence ID" value="EOW80506.1"/>
    <property type="molecule type" value="Genomic_DNA"/>
</dbReference>
<dbReference type="InterPro" id="IPR027417">
    <property type="entry name" value="P-loop_NTPase"/>
</dbReference>
<evidence type="ECO:0000313" key="6">
    <source>
        <dbReference type="Proteomes" id="UP000014113"/>
    </source>
</evidence>
<dbReference type="PROSITE" id="PS00211">
    <property type="entry name" value="ABC_TRANSPORTER_1"/>
    <property type="match status" value="1"/>
</dbReference>
<dbReference type="PROSITE" id="PS50893">
    <property type="entry name" value="ABC_TRANSPORTER_2"/>
    <property type="match status" value="1"/>
</dbReference>
<dbReference type="Proteomes" id="UP000014113">
    <property type="component" value="Unassembled WGS sequence"/>
</dbReference>
<proteinExistence type="predicted"/>
<dbReference type="InterPro" id="IPR003439">
    <property type="entry name" value="ABC_transporter-like_ATP-bd"/>
</dbReference>
<accession>S0KAR9</accession>
<keyword evidence="6" id="KW-1185">Reference proteome</keyword>
<dbReference type="CDD" id="cd03230">
    <property type="entry name" value="ABC_DR_subfamily_A"/>
    <property type="match status" value="1"/>
</dbReference>
<dbReference type="AlphaFoldDB" id="S0KAR9"/>
<evidence type="ECO:0000256" key="2">
    <source>
        <dbReference type="ARBA" id="ARBA00022741"/>
    </source>
</evidence>
<dbReference type="PANTHER" id="PTHR42939">
    <property type="entry name" value="ABC TRANSPORTER ATP-BINDING PROTEIN ALBC-RELATED"/>
    <property type="match status" value="1"/>
</dbReference>
<dbReference type="SUPFAM" id="SSF52540">
    <property type="entry name" value="P-loop containing nucleoside triphosphate hydrolases"/>
    <property type="match status" value="1"/>
</dbReference>
<keyword evidence="1" id="KW-0813">Transport</keyword>